<dbReference type="Proteomes" id="UP000230002">
    <property type="component" value="Unassembled WGS sequence"/>
</dbReference>
<evidence type="ECO:0000313" key="1">
    <source>
        <dbReference type="EMBL" id="PIL28428.1"/>
    </source>
</evidence>
<dbReference type="EMBL" id="AYKW01000023">
    <property type="protein sequence ID" value="PIL28428.1"/>
    <property type="molecule type" value="Genomic_DNA"/>
</dbReference>
<organism evidence="1 2">
    <name type="scientific">Ganoderma sinense ZZ0214-1</name>
    <dbReference type="NCBI Taxonomy" id="1077348"/>
    <lineage>
        <taxon>Eukaryota</taxon>
        <taxon>Fungi</taxon>
        <taxon>Dikarya</taxon>
        <taxon>Basidiomycota</taxon>
        <taxon>Agaricomycotina</taxon>
        <taxon>Agaricomycetes</taxon>
        <taxon>Polyporales</taxon>
        <taxon>Polyporaceae</taxon>
        <taxon>Ganoderma</taxon>
    </lineage>
</organism>
<protein>
    <submittedName>
        <fullName evidence="1">Uncharacterized protein</fullName>
    </submittedName>
</protein>
<sequence>MLFISSPYTISIASEINSIAERFVTWTPPTDTVDMTLVVFVFDDVESYDTTNAFVVQPVASLHQFGHLSAG</sequence>
<proteinExistence type="predicted"/>
<name>A0A2G8S4E0_9APHY</name>
<dbReference type="OrthoDB" id="2758131at2759"/>
<evidence type="ECO:0000313" key="2">
    <source>
        <dbReference type="Proteomes" id="UP000230002"/>
    </source>
</evidence>
<comment type="caution">
    <text evidence="1">The sequence shown here is derived from an EMBL/GenBank/DDBJ whole genome shotgun (WGS) entry which is preliminary data.</text>
</comment>
<gene>
    <name evidence="1" type="ORF">GSI_08462</name>
</gene>
<keyword evidence="2" id="KW-1185">Reference proteome</keyword>
<dbReference type="STRING" id="1077348.A0A2G8S4E0"/>
<reference evidence="1 2" key="1">
    <citation type="journal article" date="2015" name="Sci. Rep.">
        <title>Chromosome-level genome map provides insights into diverse defense mechanisms in the medicinal fungus Ganoderma sinense.</title>
        <authorList>
            <person name="Zhu Y."/>
            <person name="Xu J."/>
            <person name="Sun C."/>
            <person name="Zhou S."/>
            <person name="Xu H."/>
            <person name="Nelson D.R."/>
            <person name="Qian J."/>
            <person name="Song J."/>
            <person name="Luo H."/>
            <person name="Xiang L."/>
            <person name="Li Y."/>
            <person name="Xu Z."/>
            <person name="Ji A."/>
            <person name="Wang L."/>
            <person name="Lu S."/>
            <person name="Hayward A."/>
            <person name="Sun W."/>
            <person name="Li X."/>
            <person name="Schwartz D.C."/>
            <person name="Wang Y."/>
            <person name="Chen S."/>
        </authorList>
    </citation>
    <scope>NUCLEOTIDE SEQUENCE [LARGE SCALE GENOMIC DNA]</scope>
    <source>
        <strain evidence="1 2">ZZ0214-1</strain>
    </source>
</reference>
<dbReference type="AlphaFoldDB" id="A0A2G8S4E0"/>
<accession>A0A2G8S4E0</accession>